<dbReference type="Proteomes" id="UP000887576">
    <property type="component" value="Unplaced"/>
</dbReference>
<protein>
    <submittedName>
        <fullName evidence="2">ATP synthase F1 complex delta/epsilon subunit N-terminal domain-containing protein</fullName>
    </submittedName>
</protein>
<reference evidence="2" key="1">
    <citation type="submission" date="2022-11" db="UniProtKB">
        <authorList>
            <consortium name="WormBaseParasite"/>
        </authorList>
    </citation>
    <scope>IDENTIFICATION</scope>
</reference>
<organism evidence="1 2">
    <name type="scientific">Panagrolaimus sp. JU765</name>
    <dbReference type="NCBI Taxonomy" id="591449"/>
    <lineage>
        <taxon>Eukaryota</taxon>
        <taxon>Metazoa</taxon>
        <taxon>Ecdysozoa</taxon>
        <taxon>Nematoda</taxon>
        <taxon>Chromadorea</taxon>
        <taxon>Rhabditida</taxon>
        <taxon>Tylenchina</taxon>
        <taxon>Panagrolaimomorpha</taxon>
        <taxon>Panagrolaimoidea</taxon>
        <taxon>Panagrolaimidae</taxon>
        <taxon>Panagrolaimus</taxon>
    </lineage>
</organism>
<evidence type="ECO:0000313" key="1">
    <source>
        <dbReference type="Proteomes" id="UP000887576"/>
    </source>
</evidence>
<evidence type="ECO:0000313" key="2">
    <source>
        <dbReference type="WBParaSite" id="JU765_v2.g3038.t1"/>
    </source>
</evidence>
<accession>A0AC34R3B3</accession>
<name>A0AC34R3B3_9BILA</name>
<sequence length="167" mass="17568">MFSVARSVRAIARVIPKRHYAAAAPAADTASEELLLTFSSPSTAFYTNKVVKQVDVPTLAGTVGVLAKHVPTIGVLKPGVVQVIELDGNVKKMFVSSGTMSMNIDGTLQVLAEEAINIEDIDETKARHELEAAQRKGAEGGSEVDRAEAAIRAEVAEALVKAATGQV</sequence>
<dbReference type="WBParaSite" id="JU765_v2.g3038.t1">
    <property type="protein sequence ID" value="JU765_v2.g3038.t1"/>
    <property type="gene ID" value="JU765_v2.g3038"/>
</dbReference>
<proteinExistence type="predicted"/>